<keyword evidence="5" id="KW-1185">Reference proteome</keyword>
<sequence length="256" mass="26976">MKFTPFLTLFPLVLALPSPSKVLAPRAQPSQCGAFTSIATGPFTIYANEWGASTSGTTGSQCSYIDSLSSGNSLAWHTTWTWAGSSSQVKTYTNVETSLAQKAVSQYKSIPTTWTWNYTGTNLACNVAYDTFLGTTATSTNLFEVMVWLGVYGGVSPLSANGYPFTPIASPTINGVAFDLAYGTNGAVKVYSFVAHSHAATPFSGDLLAFYKYLSTNYGSNGFTSNLVLQSVQAGSEVFTGSGAELATTGYTISAS</sequence>
<dbReference type="OrthoDB" id="95118at2759"/>
<keyword evidence="2" id="KW-0119">Carbohydrate metabolism</keyword>
<evidence type="ECO:0000256" key="2">
    <source>
        <dbReference type="RuleBase" id="RU361163"/>
    </source>
</evidence>
<keyword evidence="2" id="KW-0624">Polysaccharide degradation</keyword>
<organism evidence="4 5">
    <name type="scientific">Viridothelium virens</name>
    <name type="common">Speckled blister lichen</name>
    <name type="synonym">Trypethelium virens</name>
    <dbReference type="NCBI Taxonomy" id="1048519"/>
    <lineage>
        <taxon>Eukaryota</taxon>
        <taxon>Fungi</taxon>
        <taxon>Dikarya</taxon>
        <taxon>Ascomycota</taxon>
        <taxon>Pezizomycotina</taxon>
        <taxon>Dothideomycetes</taxon>
        <taxon>Dothideomycetes incertae sedis</taxon>
        <taxon>Trypetheliales</taxon>
        <taxon>Trypetheliaceae</taxon>
        <taxon>Viridothelium</taxon>
    </lineage>
</organism>
<dbReference type="PANTHER" id="PTHR34002">
    <property type="entry name" value="BLR1656 PROTEIN"/>
    <property type="match status" value="1"/>
</dbReference>
<evidence type="ECO:0000313" key="4">
    <source>
        <dbReference type="EMBL" id="KAF2230682.1"/>
    </source>
</evidence>
<dbReference type="InterPro" id="IPR002594">
    <property type="entry name" value="GH12"/>
</dbReference>
<keyword evidence="2 4" id="KW-0378">Hydrolase</keyword>
<dbReference type="Proteomes" id="UP000800092">
    <property type="component" value="Unassembled WGS sequence"/>
</dbReference>
<name>A0A6A6GY84_VIRVR</name>
<feature type="chain" id="PRO_5025536840" evidence="3">
    <location>
        <begin position="16"/>
        <end position="256"/>
    </location>
</feature>
<dbReference type="EMBL" id="ML991837">
    <property type="protein sequence ID" value="KAF2230682.1"/>
    <property type="molecule type" value="Genomic_DNA"/>
</dbReference>
<dbReference type="SUPFAM" id="SSF49899">
    <property type="entry name" value="Concanavalin A-like lectins/glucanases"/>
    <property type="match status" value="1"/>
</dbReference>
<dbReference type="Pfam" id="PF01670">
    <property type="entry name" value="Glyco_hydro_12"/>
    <property type="match status" value="1"/>
</dbReference>
<evidence type="ECO:0000313" key="5">
    <source>
        <dbReference type="Proteomes" id="UP000800092"/>
    </source>
</evidence>
<dbReference type="InterPro" id="IPR013319">
    <property type="entry name" value="GH11/12"/>
</dbReference>
<keyword evidence="3" id="KW-0732">Signal</keyword>
<evidence type="ECO:0000256" key="3">
    <source>
        <dbReference type="SAM" id="SignalP"/>
    </source>
</evidence>
<protein>
    <submittedName>
        <fullName evidence="4">Glycoside hydrolase family 12 protein</fullName>
    </submittedName>
</protein>
<accession>A0A6A6GY84</accession>
<comment type="similarity">
    <text evidence="1 2">Belongs to the glycosyl hydrolase 12 (cellulase H) family.</text>
</comment>
<reference evidence="4" key="1">
    <citation type="journal article" date="2020" name="Stud. Mycol.">
        <title>101 Dothideomycetes genomes: a test case for predicting lifestyles and emergence of pathogens.</title>
        <authorList>
            <person name="Haridas S."/>
            <person name="Albert R."/>
            <person name="Binder M."/>
            <person name="Bloem J."/>
            <person name="Labutti K."/>
            <person name="Salamov A."/>
            <person name="Andreopoulos B."/>
            <person name="Baker S."/>
            <person name="Barry K."/>
            <person name="Bills G."/>
            <person name="Bluhm B."/>
            <person name="Cannon C."/>
            <person name="Castanera R."/>
            <person name="Culley D."/>
            <person name="Daum C."/>
            <person name="Ezra D."/>
            <person name="Gonzalez J."/>
            <person name="Henrissat B."/>
            <person name="Kuo A."/>
            <person name="Liang C."/>
            <person name="Lipzen A."/>
            <person name="Lutzoni F."/>
            <person name="Magnuson J."/>
            <person name="Mondo S."/>
            <person name="Nolan M."/>
            <person name="Ohm R."/>
            <person name="Pangilinan J."/>
            <person name="Park H.-J."/>
            <person name="Ramirez L."/>
            <person name="Alfaro M."/>
            <person name="Sun H."/>
            <person name="Tritt A."/>
            <person name="Yoshinaga Y."/>
            <person name="Zwiers L.-H."/>
            <person name="Turgeon B."/>
            <person name="Goodwin S."/>
            <person name="Spatafora J."/>
            <person name="Crous P."/>
            <person name="Grigoriev I."/>
        </authorList>
    </citation>
    <scope>NUCLEOTIDE SEQUENCE</scope>
    <source>
        <strain evidence="4">Tuck. ex Michener</strain>
    </source>
</reference>
<keyword evidence="2" id="KW-0326">Glycosidase</keyword>
<dbReference type="GO" id="GO:0008810">
    <property type="term" value="F:cellulase activity"/>
    <property type="evidence" value="ECO:0007669"/>
    <property type="project" value="InterPro"/>
</dbReference>
<feature type="signal peptide" evidence="3">
    <location>
        <begin position="1"/>
        <end position="15"/>
    </location>
</feature>
<evidence type="ECO:0000256" key="1">
    <source>
        <dbReference type="ARBA" id="ARBA00005519"/>
    </source>
</evidence>
<dbReference type="PANTHER" id="PTHR34002:SF9">
    <property type="entry name" value="XYLOGLUCAN-SPECIFIC ENDO-BETA-1,4-GLUCANASE A"/>
    <property type="match status" value="1"/>
</dbReference>
<gene>
    <name evidence="4" type="ORF">EV356DRAFT_491482</name>
</gene>
<dbReference type="InterPro" id="IPR013320">
    <property type="entry name" value="ConA-like_dom_sf"/>
</dbReference>
<proteinExistence type="inferred from homology"/>
<dbReference type="GO" id="GO:0000272">
    <property type="term" value="P:polysaccharide catabolic process"/>
    <property type="evidence" value="ECO:0007669"/>
    <property type="project" value="UniProtKB-KW"/>
</dbReference>
<dbReference type="AlphaFoldDB" id="A0A6A6GY84"/>
<dbReference type="Gene3D" id="2.60.120.180">
    <property type="match status" value="1"/>
</dbReference>